<dbReference type="Proteomes" id="UP000245293">
    <property type="component" value="Unassembled WGS sequence"/>
</dbReference>
<dbReference type="Pfam" id="PF03551">
    <property type="entry name" value="PadR"/>
    <property type="match status" value="1"/>
</dbReference>
<dbReference type="InterPro" id="IPR005149">
    <property type="entry name" value="Tscrpt_reg_PadR_N"/>
</dbReference>
<dbReference type="RefSeq" id="WP_109385523.1">
    <property type="nucleotide sequence ID" value="NZ_QETF01000001.1"/>
</dbReference>
<dbReference type="AlphaFoldDB" id="A0A2V1P7J3"/>
<evidence type="ECO:0000313" key="3">
    <source>
        <dbReference type="Proteomes" id="UP000245293"/>
    </source>
</evidence>
<feature type="domain" description="Transcription regulator PadR N-terminal" evidence="1">
    <location>
        <begin position="11"/>
        <end position="84"/>
    </location>
</feature>
<accession>A0A2V1P7J3</accession>
<dbReference type="InterPro" id="IPR052509">
    <property type="entry name" value="Metal_resp_DNA-bind_regulator"/>
</dbReference>
<organism evidence="2 3">
    <name type="scientific">Salibaculum griseiflavum</name>
    <dbReference type="NCBI Taxonomy" id="1914409"/>
    <lineage>
        <taxon>Bacteria</taxon>
        <taxon>Pseudomonadati</taxon>
        <taxon>Pseudomonadota</taxon>
        <taxon>Alphaproteobacteria</taxon>
        <taxon>Rhodobacterales</taxon>
        <taxon>Roseobacteraceae</taxon>
        <taxon>Salibaculum</taxon>
    </lineage>
</organism>
<keyword evidence="3" id="KW-1185">Reference proteome</keyword>
<dbReference type="PANTHER" id="PTHR33169:SF14">
    <property type="entry name" value="TRANSCRIPTIONAL REGULATOR RV3488"/>
    <property type="match status" value="1"/>
</dbReference>
<dbReference type="PANTHER" id="PTHR33169">
    <property type="entry name" value="PADR-FAMILY TRANSCRIPTIONAL REGULATOR"/>
    <property type="match status" value="1"/>
</dbReference>
<dbReference type="OrthoDB" id="3186544at2"/>
<dbReference type="EMBL" id="QETF01000001">
    <property type="protein sequence ID" value="PWG18459.1"/>
    <property type="molecule type" value="Genomic_DNA"/>
</dbReference>
<sequence length="166" mass="17355">MTLAKARELAVLSVLSAHPAHGYDISRAVASGPLSLLGLSRPAVYAILDRFTARGWVTGDAQPSGNRPEKTVMHLTDAGRAALNEALGDAGKLAPPVIPLMAILLAQDAGNAVPEHALTAVLDDRRKTLAELEADTDHAATATTRLAQRLLAAEISTLEELLQPSG</sequence>
<gene>
    <name evidence="2" type="ORF">DFK10_00590</name>
</gene>
<dbReference type="InterPro" id="IPR036388">
    <property type="entry name" value="WH-like_DNA-bd_sf"/>
</dbReference>
<name>A0A2V1P7J3_9RHOB</name>
<dbReference type="SUPFAM" id="SSF46785">
    <property type="entry name" value="Winged helix' DNA-binding domain"/>
    <property type="match status" value="1"/>
</dbReference>
<comment type="caution">
    <text evidence="2">The sequence shown here is derived from an EMBL/GenBank/DDBJ whole genome shotgun (WGS) entry which is preliminary data.</text>
</comment>
<evidence type="ECO:0000259" key="1">
    <source>
        <dbReference type="Pfam" id="PF03551"/>
    </source>
</evidence>
<dbReference type="InterPro" id="IPR036390">
    <property type="entry name" value="WH_DNA-bd_sf"/>
</dbReference>
<reference evidence="3" key="1">
    <citation type="submission" date="2018-05" db="EMBL/GenBank/DDBJ databases">
        <authorList>
            <person name="Du Z."/>
            <person name="Wang X."/>
        </authorList>
    </citation>
    <scope>NUCLEOTIDE SEQUENCE [LARGE SCALE GENOMIC DNA]</scope>
    <source>
        <strain evidence="3">WDS4C29</strain>
    </source>
</reference>
<evidence type="ECO:0000313" key="2">
    <source>
        <dbReference type="EMBL" id="PWG18459.1"/>
    </source>
</evidence>
<dbReference type="Gene3D" id="1.10.10.10">
    <property type="entry name" value="Winged helix-like DNA-binding domain superfamily/Winged helix DNA-binding domain"/>
    <property type="match status" value="1"/>
</dbReference>
<protein>
    <recommendedName>
        <fullName evidence="1">Transcription regulator PadR N-terminal domain-containing protein</fullName>
    </recommendedName>
</protein>
<proteinExistence type="predicted"/>